<dbReference type="GO" id="GO:0030246">
    <property type="term" value="F:carbohydrate binding"/>
    <property type="evidence" value="ECO:0007669"/>
    <property type="project" value="UniProtKB-KW"/>
</dbReference>
<dbReference type="GeneTree" id="ENSGT00510000047886"/>
<accession>A0A8C5RAQ5</accession>
<reference evidence="3" key="2">
    <citation type="submission" date="2025-09" db="UniProtKB">
        <authorList>
            <consortium name="Ensembl"/>
        </authorList>
    </citation>
    <scope>IDENTIFICATION</scope>
</reference>
<dbReference type="Ensembl" id="ENSLLET00000050882.1">
    <property type="protein sequence ID" value="ENSLLEP00000048970.1"/>
    <property type="gene ID" value="ENSLLEG00000030822.1"/>
</dbReference>
<dbReference type="OrthoDB" id="166585at2759"/>
<evidence type="ECO:0008006" key="5">
    <source>
        <dbReference type="Google" id="ProtNLM"/>
    </source>
</evidence>
<name>A0A8C5RAQ5_9ANUR</name>
<proteinExistence type="inferred from homology"/>
<evidence type="ECO:0000313" key="3">
    <source>
        <dbReference type="Ensembl" id="ENSLLEP00000048970.1"/>
    </source>
</evidence>
<dbReference type="PANTHER" id="PTHR23250:SF3">
    <property type="entry name" value="FISH-EGG LECTIN-LIKE ISOFORM X1-RELATED"/>
    <property type="match status" value="1"/>
</dbReference>
<reference evidence="3" key="1">
    <citation type="submission" date="2025-08" db="UniProtKB">
        <authorList>
            <consortium name="Ensembl"/>
        </authorList>
    </citation>
    <scope>IDENTIFICATION</scope>
</reference>
<evidence type="ECO:0000256" key="2">
    <source>
        <dbReference type="ARBA" id="ARBA00038331"/>
    </source>
</evidence>
<organism evidence="3 4">
    <name type="scientific">Leptobrachium leishanense</name>
    <name type="common">Leishan spiny toad</name>
    <dbReference type="NCBI Taxonomy" id="445787"/>
    <lineage>
        <taxon>Eukaryota</taxon>
        <taxon>Metazoa</taxon>
        <taxon>Chordata</taxon>
        <taxon>Craniata</taxon>
        <taxon>Vertebrata</taxon>
        <taxon>Euteleostomi</taxon>
        <taxon>Amphibia</taxon>
        <taxon>Batrachia</taxon>
        <taxon>Anura</taxon>
        <taxon>Pelobatoidea</taxon>
        <taxon>Megophryidae</taxon>
        <taxon>Leptobrachium</taxon>
    </lineage>
</organism>
<comment type="similarity">
    <text evidence="2">Belongs to the tectonin family.</text>
</comment>
<evidence type="ECO:0000313" key="4">
    <source>
        <dbReference type="Proteomes" id="UP000694569"/>
    </source>
</evidence>
<dbReference type="SMART" id="SM00706">
    <property type="entry name" value="TECPR"/>
    <property type="match status" value="6"/>
</dbReference>
<dbReference type="AlphaFoldDB" id="A0A8C5RAQ5"/>
<dbReference type="Pfam" id="PF19193">
    <property type="entry name" value="Tectonin"/>
    <property type="match status" value="1"/>
</dbReference>
<dbReference type="PANTHER" id="PTHR23250">
    <property type="entry name" value="DYSFERLIN-RELATED"/>
    <property type="match status" value="1"/>
</dbReference>
<keyword evidence="4" id="KW-1185">Reference proteome</keyword>
<dbReference type="Proteomes" id="UP000694569">
    <property type="component" value="Unplaced"/>
</dbReference>
<dbReference type="InterPro" id="IPR051513">
    <property type="entry name" value="Tectonin_beta-prop"/>
</dbReference>
<keyword evidence="1" id="KW-0430">Lectin</keyword>
<protein>
    <recommendedName>
        <fullName evidence="5">Fish-egg lectin</fullName>
    </recommendedName>
</protein>
<sequence length="257" mass="28319">ASSYDHDLLQMSCQWQHWLGSGQRCTVIPGFLKQIDAGAGLVFAVTDDGDIFYLYDDILVNFPGNLNHVSVGPAGFWGTNKEDDIFKLEDGNWVKVAGKLKQVDAGGERYLVGVNQFDTIYCLNKDAVNADGTNLPFNPIEGSLMYYSCGPYGCWGVNSHNKIFLRLNVSPTNCKGSSWRPVEGRLVMVEASTDGAVYGINDVGQIYRRIGISLSNPMGNYWTQVNIDGSFKHLAYDAGILWLIGDNGSIMSCKMPY</sequence>
<dbReference type="InterPro" id="IPR006624">
    <property type="entry name" value="Beta-propeller_rpt_TECPR"/>
</dbReference>
<evidence type="ECO:0000256" key="1">
    <source>
        <dbReference type="ARBA" id="ARBA00022734"/>
    </source>
</evidence>